<evidence type="ECO:0000256" key="2">
    <source>
        <dbReference type="SAM" id="SignalP"/>
    </source>
</evidence>
<feature type="chain" id="PRO_5037634138" evidence="2">
    <location>
        <begin position="20"/>
        <end position="352"/>
    </location>
</feature>
<dbReference type="EMBL" id="JACORU010000001">
    <property type="protein sequence ID" value="MBC5763910.1"/>
    <property type="molecule type" value="Genomic_DNA"/>
</dbReference>
<keyword evidence="1" id="KW-1133">Transmembrane helix</keyword>
<proteinExistence type="predicted"/>
<protein>
    <submittedName>
        <fullName evidence="3">HupE/UreJ family protein</fullName>
    </submittedName>
</protein>
<sequence>MRRWLLLLAFALLCGRAAAHLMPQGQGAVKFDDAGAFAMVAVPVRAFAVAGDRIGPAEHARLRAQMEQQLPSLIELRSDGQAGRVLVSQAMLPGKHELGERTDSDYVVTMLRVVWDTPPRDVTLAMPWLERTGAPLMLQAQRGNETEAVLLTAHYSQHRFFEGSVATLLRFVGMGAEHILLGADHLIFLLTVLVVGAGWRYWAAVVTSFTVAHSVTLTLGVLGWVTVPASIAEPMIAASIVLMAWINLRGGEVRLAQRSAIVFACGLVHGLGFARALGELGGTGSKWLQLAGFNLGVEVGQLMFVAAALLALALLRRAVPMFTQPRIARATSWSAAGLGVLLLATLLVLPPA</sequence>
<dbReference type="Proteomes" id="UP000596827">
    <property type="component" value="Unassembled WGS sequence"/>
</dbReference>
<organism evidence="3 4">
    <name type="scientific">Ramlibacter albus</name>
    <dbReference type="NCBI Taxonomy" id="2079448"/>
    <lineage>
        <taxon>Bacteria</taxon>
        <taxon>Pseudomonadati</taxon>
        <taxon>Pseudomonadota</taxon>
        <taxon>Betaproteobacteria</taxon>
        <taxon>Burkholderiales</taxon>
        <taxon>Comamonadaceae</taxon>
        <taxon>Ramlibacter</taxon>
    </lineage>
</organism>
<gene>
    <name evidence="3" type="ORF">H8R02_05575</name>
</gene>
<feature type="transmembrane region" description="Helical" evidence="1">
    <location>
        <begin position="327"/>
        <end position="349"/>
    </location>
</feature>
<dbReference type="AlphaFoldDB" id="A0A923S146"/>
<evidence type="ECO:0000313" key="3">
    <source>
        <dbReference type="EMBL" id="MBC5763910.1"/>
    </source>
</evidence>
<comment type="caution">
    <text evidence="3">The sequence shown here is derived from an EMBL/GenBank/DDBJ whole genome shotgun (WGS) entry which is preliminary data.</text>
</comment>
<feature type="transmembrane region" description="Helical" evidence="1">
    <location>
        <begin position="222"/>
        <end position="248"/>
    </location>
</feature>
<evidence type="ECO:0000256" key="1">
    <source>
        <dbReference type="SAM" id="Phobius"/>
    </source>
</evidence>
<accession>A0A923S146</accession>
<feature type="transmembrane region" description="Helical" evidence="1">
    <location>
        <begin position="260"/>
        <end position="278"/>
    </location>
</feature>
<keyword evidence="4" id="KW-1185">Reference proteome</keyword>
<keyword evidence="2" id="KW-0732">Signal</keyword>
<dbReference type="RefSeq" id="WP_187080324.1">
    <property type="nucleotide sequence ID" value="NZ_JACORU010000001.1"/>
</dbReference>
<keyword evidence="1" id="KW-0472">Membrane</keyword>
<evidence type="ECO:0000313" key="4">
    <source>
        <dbReference type="Proteomes" id="UP000596827"/>
    </source>
</evidence>
<name>A0A923S146_9BURK</name>
<dbReference type="Pfam" id="PF13795">
    <property type="entry name" value="HupE_UreJ_2"/>
    <property type="match status" value="1"/>
</dbReference>
<dbReference type="InterPro" id="IPR032809">
    <property type="entry name" value="Put_HupE_UreJ"/>
</dbReference>
<reference evidence="3" key="1">
    <citation type="submission" date="2020-08" db="EMBL/GenBank/DDBJ databases">
        <title>Ramlibacter sp. GTP1 16S ribosomal RNA gene genome sequencing and assembly.</title>
        <authorList>
            <person name="Kang M."/>
        </authorList>
    </citation>
    <scope>NUCLEOTIDE SEQUENCE</scope>
    <source>
        <strain evidence="3">GTP1</strain>
    </source>
</reference>
<keyword evidence="1" id="KW-0812">Transmembrane</keyword>
<feature type="transmembrane region" description="Helical" evidence="1">
    <location>
        <begin position="290"/>
        <end position="315"/>
    </location>
</feature>
<feature type="signal peptide" evidence="2">
    <location>
        <begin position="1"/>
        <end position="19"/>
    </location>
</feature>
<feature type="transmembrane region" description="Helical" evidence="1">
    <location>
        <begin position="179"/>
        <end position="202"/>
    </location>
</feature>